<dbReference type="AlphaFoldDB" id="A0A139ADR3"/>
<dbReference type="Pfam" id="PF00027">
    <property type="entry name" value="cNMP_binding"/>
    <property type="match status" value="1"/>
</dbReference>
<protein>
    <submittedName>
        <fullName evidence="2">Camp-binding domain-like protein</fullName>
    </submittedName>
</protein>
<dbReference type="InterPro" id="IPR000595">
    <property type="entry name" value="cNMP-bd_dom"/>
</dbReference>
<gene>
    <name evidence="2" type="ORF">M427DRAFT_57112</name>
</gene>
<proteinExistence type="predicted"/>
<feature type="domain" description="Cyclic nucleotide-binding" evidence="1">
    <location>
        <begin position="1"/>
        <end position="105"/>
    </location>
</feature>
<dbReference type="GO" id="GO:0005952">
    <property type="term" value="C:cAMP-dependent protein kinase complex"/>
    <property type="evidence" value="ECO:0007669"/>
    <property type="project" value="InterPro"/>
</dbReference>
<dbReference type="OrthoDB" id="417078at2759"/>
<dbReference type="STRING" id="1344416.A0A139ADR3"/>
<dbReference type="InterPro" id="IPR014710">
    <property type="entry name" value="RmlC-like_jellyroll"/>
</dbReference>
<dbReference type="GO" id="GO:0005829">
    <property type="term" value="C:cytosol"/>
    <property type="evidence" value="ECO:0007669"/>
    <property type="project" value="TreeGrafter"/>
</dbReference>
<reference evidence="2 3" key="1">
    <citation type="journal article" date="2015" name="Genome Biol. Evol.">
        <title>Phylogenomic analyses indicate that early fungi evolved digesting cell walls of algal ancestors of land plants.</title>
        <authorList>
            <person name="Chang Y."/>
            <person name="Wang S."/>
            <person name="Sekimoto S."/>
            <person name="Aerts A.L."/>
            <person name="Choi C."/>
            <person name="Clum A."/>
            <person name="LaButti K.M."/>
            <person name="Lindquist E.A."/>
            <person name="Yee Ngan C."/>
            <person name="Ohm R.A."/>
            <person name="Salamov A.A."/>
            <person name="Grigoriev I.V."/>
            <person name="Spatafora J.W."/>
            <person name="Berbee M.L."/>
        </authorList>
    </citation>
    <scope>NUCLEOTIDE SEQUENCE [LARGE SCALE GENOMIC DNA]</scope>
    <source>
        <strain evidence="2 3">JEL478</strain>
    </source>
</reference>
<dbReference type="PROSITE" id="PS50042">
    <property type="entry name" value="CNMP_BINDING_3"/>
    <property type="match status" value="1"/>
</dbReference>
<dbReference type="SMART" id="SM00100">
    <property type="entry name" value="cNMP"/>
    <property type="match status" value="1"/>
</dbReference>
<dbReference type="Gene3D" id="2.60.120.10">
    <property type="entry name" value="Jelly Rolls"/>
    <property type="match status" value="1"/>
</dbReference>
<evidence type="ECO:0000313" key="2">
    <source>
        <dbReference type="EMBL" id="KXS14966.1"/>
    </source>
</evidence>
<dbReference type="GO" id="GO:0004862">
    <property type="term" value="F:cAMP-dependent protein kinase inhibitor activity"/>
    <property type="evidence" value="ECO:0007669"/>
    <property type="project" value="TreeGrafter"/>
</dbReference>
<name>A0A139ADR3_GONPJ</name>
<evidence type="ECO:0000313" key="3">
    <source>
        <dbReference type="Proteomes" id="UP000070544"/>
    </source>
</evidence>
<dbReference type="PANTHER" id="PTHR11635:SF152">
    <property type="entry name" value="CAMP-DEPENDENT PROTEIN KINASE TYPE I REGULATORY SUBUNIT-RELATED"/>
    <property type="match status" value="1"/>
</dbReference>
<evidence type="ECO:0000259" key="1">
    <source>
        <dbReference type="PROSITE" id="PS50042"/>
    </source>
</evidence>
<dbReference type="SUPFAM" id="SSF51206">
    <property type="entry name" value="cAMP-binding domain-like"/>
    <property type="match status" value="1"/>
</dbReference>
<accession>A0A139ADR3</accession>
<dbReference type="GO" id="GO:0030552">
    <property type="term" value="F:cAMP binding"/>
    <property type="evidence" value="ECO:0007669"/>
    <property type="project" value="TreeGrafter"/>
</dbReference>
<keyword evidence="3" id="KW-1185">Reference proteome</keyword>
<dbReference type="PANTHER" id="PTHR11635">
    <property type="entry name" value="CAMP-DEPENDENT PROTEIN KINASE REGULATORY CHAIN"/>
    <property type="match status" value="1"/>
</dbReference>
<dbReference type="CDD" id="cd00038">
    <property type="entry name" value="CAP_ED"/>
    <property type="match status" value="1"/>
</dbReference>
<organism evidence="2 3">
    <name type="scientific">Gonapodya prolifera (strain JEL478)</name>
    <name type="common">Monoblepharis prolifera</name>
    <dbReference type="NCBI Taxonomy" id="1344416"/>
    <lineage>
        <taxon>Eukaryota</taxon>
        <taxon>Fungi</taxon>
        <taxon>Fungi incertae sedis</taxon>
        <taxon>Chytridiomycota</taxon>
        <taxon>Chytridiomycota incertae sedis</taxon>
        <taxon>Monoblepharidomycetes</taxon>
        <taxon>Monoblepharidales</taxon>
        <taxon>Gonapodyaceae</taxon>
        <taxon>Gonapodya</taxon>
    </lineage>
</organism>
<dbReference type="InterPro" id="IPR018490">
    <property type="entry name" value="cNMP-bd_dom_sf"/>
</dbReference>
<dbReference type="EMBL" id="KQ965765">
    <property type="protein sequence ID" value="KXS14966.1"/>
    <property type="molecule type" value="Genomic_DNA"/>
</dbReference>
<dbReference type="Proteomes" id="UP000070544">
    <property type="component" value="Unassembled WGS sequence"/>
</dbReference>
<dbReference type="GO" id="GO:0034236">
    <property type="term" value="F:protein kinase A catalytic subunit binding"/>
    <property type="evidence" value="ECO:0007669"/>
    <property type="project" value="TreeGrafter"/>
</dbReference>
<dbReference type="PRINTS" id="PR00103">
    <property type="entry name" value="CAMPKINASE"/>
</dbReference>
<dbReference type="InterPro" id="IPR050503">
    <property type="entry name" value="cAMP-dep_PK_reg_su-like"/>
</dbReference>
<dbReference type="GO" id="GO:0005634">
    <property type="term" value="C:nucleus"/>
    <property type="evidence" value="ECO:0007669"/>
    <property type="project" value="TreeGrafter"/>
</dbReference>
<sequence length="133" mass="14663">MAEVNCPTGHGIITQGAVGDFWYVVESGTFDIFVCNEGKSAIKVASSGAGQSFGELALMYNAPRVATVTATSDSVLWALNRGTFRRILMENTSKKRHIYETFLSEVPLLISLESYERLKMADNLESVKLLHQD</sequence>